<keyword evidence="2" id="KW-1185">Reference proteome</keyword>
<sequence>METWHEIAWKTWEKEQLEAQPSLIQEAVKFLDEERRAVWIERLGRPSSACARTMVRYIHSGATPWLVTPGLSWDIAEVPSAVFMAYPAPLGNDPLAMLGLGLLWAQNRPERLQDVVDKVGVAAIWAAWEGQMSVRVGASLWRSFVAHFGENRTDAPVQKFFASVTHVDVPVPQIAWGDFPNYQAYYDQLCYGVVPHDPGGASPHDIAAVLLALHFVPTPVRSMASHLATKALEGHLLTRAWHRAVTGPQEGEQTQW</sequence>
<dbReference type="Proteomes" id="UP000325292">
    <property type="component" value="Chromosome"/>
</dbReference>
<accession>A0ABN5H2T5</accession>
<name>A0ABN5H2T5_9FIRM</name>
<protein>
    <submittedName>
        <fullName evidence="1">Uncharacterized protein</fullName>
    </submittedName>
</protein>
<gene>
    <name evidence="1" type="ORF">BXT84_14425</name>
</gene>
<dbReference type="EMBL" id="CP019454">
    <property type="protein sequence ID" value="AUW95002.1"/>
    <property type="molecule type" value="Genomic_DNA"/>
</dbReference>
<evidence type="ECO:0000313" key="1">
    <source>
        <dbReference type="EMBL" id="AUW95002.1"/>
    </source>
</evidence>
<proteinExistence type="predicted"/>
<reference evidence="1 2" key="1">
    <citation type="journal article" date="2019" name="Sci. Rep.">
        <title>Sulfobacillus thermotolerans: new insights into resistance and metabolic capacities of acidophilic chemolithotrophs.</title>
        <authorList>
            <person name="Panyushkina A.E."/>
            <person name="Babenko V.V."/>
            <person name="Nikitina A.S."/>
            <person name="Selezneva O.V."/>
            <person name="Tsaplina I.A."/>
            <person name="Letarova M.A."/>
            <person name="Kostryukova E.S."/>
            <person name="Letarov A.V."/>
        </authorList>
    </citation>
    <scope>NUCLEOTIDE SEQUENCE [LARGE SCALE GENOMIC DNA]</scope>
    <source>
        <strain evidence="1 2">Kr1</strain>
    </source>
</reference>
<organism evidence="1 2">
    <name type="scientific">Sulfobacillus thermotolerans</name>
    <dbReference type="NCBI Taxonomy" id="338644"/>
    <lineage>
        <taxon>Bacteria</taxon>
        <taxon>Bacillati</taxon>
        <taxon>Bacillota</taxon>
        <taxon>Clostridia</taxon>
        <taxon>Eubacteriales</taxon>
        <taxon>Clostridiales Family XVII. Incertae Sedis</taxon>
        <taxon>Sulfobacillus</taxon>
    </lineage>
</organism>
<evidence type="ECO:0000313" key="2">
    <source>
        <dbReference type="Proteomes" id="UP000325292"/>
    </source>
</evidence>